<evidence type="ECO:0000313" key="1">
    <source>
        <dbReference type="EMBL" id="KXB68453.1"/>
    </source>
</evidence>
<dbReference type="Proteomes" id="UP000070442">
    <property type="component" value="Unassembled WGS sequence"/>
</dbReference>
<name>A0A134AL52_9FIRM</name>
<gene>
    <name evidence="1" type="ORF">HMPREF1863_00166</name>
</gene>
<comment type="caution">
    <text evidence="1">The sequence shown here is derived from an EMBL/GenBank/DDBJ whole genome shotgun (WGS) entry which is preliminary data.</text>
</comment>
<sequence length="97" mass="10488">MVVVKDPPEDKMAPTKIPMNNEGKTSFVISAKLMATMGGTNAQNVAWVSAPLAATAKLPPTAIMPSTRAISKFLRFVITFSFLIQNIIANQSKQKKP</sequence>
<keyword evidence="2" id="KW-1185">Reference proteome</keyword>
<dbReference type="EMBL" id="LSDG01000002">
    <property type="protein sequence ID" value="KXB68453.1"/>
    <property type="molecule type" value="Genomic_DNA"/>
</dbReference>
<protein>
    <submittedName>
        <fullName evidence="1">Uncharacterized protein</fullName>
    </submittedName>
</protein>
<evidence type="ECO:0000313" key="2">
    <source>
        <dbReference type="Proteomes" id="UP000070442"/>
    </source>
</evidence>
<reference evidence="2" key="1">
    <citation type="submission" date="2016-01" db="EMBL/GenBank/DDBJ databases">
        <authorList>
            <person name="Mitreva M."/>
            <person name="Pepin K.H."/>
            <person name="Mihindukulasuriya K.A."/>
            <person name="Fulton R."/>
            <person name="Fronick C."/>
            <person name="O'Laughlin M."/>
            <person name="Miner T."/>
            <person name="Herter B."/>
            <person name="Rosa B.A."/>
            <person name="Cordes M."/>
            <person name="Tomlinson C."/>
            <person name="Wollam A."/>
            <person name="Palsikar V.B."/>
            <person name="Mardis E.R."/>
            <person name="Wilson R.K."/>
        </authorList>
    </citation>
    <scope>NUCLEOTIDE SEQUENCE [LARGE SCALE GENOMIC DNA]</scope>
    <source>
        <strain evidence="2">DNF00729</strain>
    </source>
</reference>
<organism evidence="1 2">
    <name type="scientific">Aedoeadaptatus coxii</name>
    <dbReference type="NCBI Taxonomy" id="755172"/>
    <lineage>
        <taxon>Bacteria</taxon>
        <taxon>Bacillati</taxon>
        <taxon>Bacillota</taxon>
        <taxon>Tissierellia</taxon>
        <taxon>Tissierellales</taxon>
        <taxon>Peptoniphilaceae</taxon>
        <taxon>Aedoeadaptatus</taxon>
    </lineage>
</organism>
<accession>A0A134AL52</accession>
<dbReference type="AlphaFoldDB" id="A0A134AL52"/>
<proteinExistence type="predicted"/>